<evidence type="ECO:0000313" key="2">
    <source>
        <dbReference type="Proteomes" id="UP001328733"/>
    </source>
</evidence>
<dbReference type="InterPro" id="IPR002696">
    <property type="entry name" value="Membr_insert_effic_factor_YidD"/>
</dbReference>
<dbReference type="RefSeq" id="WP_332866381.1">
    <property type="nucleotide sequence ID" value="NZ_JBAFSM010000037.1"/>
</dbReference>
<dbReference type="EMBL" id="JBAFSM010000037">
    <property type="protein sequence ID" value="MEG3438897.1"/>
    <property type="molecule type" value="Genomic_DNA"/>
</dbReference>
<sequence>MNVSALTRQTAFRSIEGYQKYISPKKGFSCPHRLLHGGVSCSDYVKERILSDNLGDIVRFSVRRFQDCAKTGRALKSSASGGCIIVPCCLPIPL</sequence>
<dbReference type="NCBIfam" id="TIGR00278">
    <property type="entry name" value="membrane protein insertion efficiency factor YidD"/>
    <property type="match status" value="1"/>
</dbReference>
<dbReference type="Proteomes" id="UP001328733">
    <property type="component" value="Unassembled WGS sequence"/>
</dbReference>
<comment type="caution">
    <text evidence="1">The sequence shown here is derived from an EMBL/GenBank/DDBJ whole genome shotgun (WGS) entry which is preliminary data.</text>
</comment>
<reference evidence="1 2" key="1">
    <citation type="submission" date="2024-01" db="EMBL/GenBank/DDBJ databases">
        <title>Genomic insights into the taxonomy and metabolism of the cyanobacterium Pannus brasiliensis CCIBt3594.</title>
        <authorList>
            <person name="Machado M."/>
            <person name="Botero N.B."/>
            <person name="Andreote A.P.D."/>
            <person name="Feitosa A.M.T."/>
            <person name="Popin R."/>
            <person name="Sivonen K."/>
            <person name="Fiore M.F."/>
        </authorList>
    </citation>
    <scope>NUCLEOTIDE SEQUENCE [LARGE SCALE GENOMIC DNA]</scope>
    <source>
        <strain evidence="1 2">CCIBt3594</strain>
    </source>
</reference>
<evidence type="ECO:0000313" key="1">
    <source>
        <dbReference type="EMBL" id="MEG3438897.1"/>
    </source>
</evidence>
<accession>A0AAW9QWH7</accession>
<keyword evidence="2" id="KW-1185">Reference proteome</keyword>
<proteinExistence type="predicted"/>
<protein>
    <submittedName>
        <fullName evidence="1">Membrane protein insertion efficiency factor YidD</fullName>
    </submittedName>
</protein>
<organism evidence="1 2">
    <name type="scientific">Pannus brasiliensis CCIBt3594</name>
    <dbReference type="NCBI Taxonomy" id="1427578"/>
    <lineage>
        <taxon>Bacteria</taxon>
        <taxon>Bacillati</taxon>
        <taxon>Cyanobacteriota</taxon>
        <taxon>Cyanophyceae</taxon>
        <taxon>Oscillatoriophycideae</taxon>
        <taxon>Chroococcales</taxon>
        <taxon>Microcystaceae</taxon>
        <taxon>Pannus</taxon>
    </lineage>
</organism>
<gene>
    <name evidence="1" type="primary">yidD</name>
    <name evidence="1" type="ORF">V0288_17345</name>
</gene>
<dbReference type="AlphaFoldDB" id="A0AAW9QWH7"/>
<name>A0AAW9QWH7_9CHRO</name>